<evidence type="ECO:0008006" key="3">
    <source>
        <dbReference type="Google" id="ProtNLM"/>
    </source>
</evidence>
<proteinExistence type="predicted"/>
<sequence>MSEKRTYRTKAKQQHLRRVAALSCIVCRNLKLGETLGEIHHYCSSIWSSVCASNFRIIPLCHIHHRTGGYGVAIHAGRHIWEVTLGTKSGLLAQAIYELGEVVEEWMPKCFAQKWGVAV</sequence>
<evidence type="ECO:0000313" key="1">
    <source>
        <dbReference type="EMBL" id="SUI44057.1"/>
    </source>
</evidence>
<gene>
    <name evidence="1" type="ORF">NCTC11544_00311</name>
</gene>
<dbReference type="AlphaFoldDB" id="A0A379YFT3"/>
<organism evidence="1 2">
    <name type="scientific">Serratia quinivorans</name>
    <dbReference type="NCBI Taxonomy" id="137545"/>
    <lineage>
        <taxon>Bacteria</taxon>
        <taxon>Pseudomonadati</taxon>
        <taxon>Pseudomonadota</taxon>
        <taxon>Gammaproteobacteria</taxon>
        <taxon>Enterobacterales</taxon>
        <taxon>Yersiniaceae</taxon>
        <taxon>Serratia</taxon>
    </lineage>
</organism>
<reference evidence="1 2" key="1">
    <citation type="submission" date="2018-06" db="EMBL/GenBank/DDBJ databases">
        <authorList>
            <consortium name="Pathogen Informatics"/>
            <person name="Doyle S."/>
        </authorList>
    </citation>
    <scope>NUCLEOTIDE SEQUENCE [LARGE SCALE GENOMIC DNA]</scope>
    <source>
        <strain evidence="1 2">NCTC11544</strain>
    </source>
</reference>
<protein>
    <recommendedName>
        <fullName evidence="3">DUF968 domain-containing protein</fullName>
    </recommendedName>
</protein>
<accession>A0A379YFT3</accession>
<dbReference type="Gene3D" id="3.30.40.190">
    <property type="match status" value="1"/>
</dbReference>
<dbReference type="Proteomes" id="UP000255529">
    <property type="component" value="Unassembled WGS sequence"/>
</dbReference>
<name>A0A379YFT3_9GAMM</name>
<evidence type="ECO:0000313" key="2">
    <source>
        <dbReference type="Proteomes" id="UP000255529"/>
    </source>
</evidence>
<dbReference type="RefSeq" id="WP_115182769.1">
    <property type="nucleotide sequence ID" value="NZ_CAMKUF010000002.1"/>
</dbReference>
<dbReference type="EMBL" id="UGYN01000002">
    <property type="protein sequence ID" value="SUI44057.1"/>
    <property type="molecule type" value="Genomic_DNA"/>
</dbReference>